<name>A0ABX1SKG1_9PSEU</name>
<gene>
    <name evidence="1" type="ORF">HF526_27515</name>
</gene>
<dbReference type="Proteomes" id="UP000820669">
    <property type="component" value="Unassembled WGS sequence"/>
</dbReference>
<dbReference type="InterPro" id="IPR023846">
    <property type="entry name" value="CHP04042_MSMEG0570"/>
</dbReference>
<accession>A0ABX1SKG1</accession>
<evidence type="ECO:0000313" key="1">
    <source>
        <dbReference type="EMBL" id="NMI01023.1"/>
    </source>
</evidence>
<proteinExistence type="predicted"/>
<organism evidence="1 2">
    <name type="scientific">Pseudonocardia acidicola</name>
    <dbReference type="NCBI Taxonomy" id="2724939"/>
    <lineage>
        <taxon>Bacteria</taxon>
        <taxon>Bacillati</taxon>
        <taxon>Actinomycetota</taxon>
        <taxon>Actinomycetes</taxon>
        <taxon>Pseudonocardiales</taxon>
        <taxon>Pseudonocardiaceae</taxon>
        <taxon>Pseudonocardia</taxon>
    </lineage>
</organism>
<dbReference type="NCBIfam" id="TIGR04042">
    <property type="entry name" value="MSMEG_0570_fam"/>
    <property type="match status" value="1"/>
</dbReference>
<comment type="caution">
    <text evidence="1">The sequence shown here is derived from an EMBL/GenBank/DDBJ whole genome shotgun (WGS) entry which is preliminary data.</text>
</comment>
<dbReference type="EMBL" id="JAAXLA010000071">
    <property type="protein sequence ID" value="NMI01023.1"/>
    <property type="molecule type" value="Genomic_DNA"/>
</dbReference>
<evidence type="ECO:0000313" key="2">
    <source>
        <dbReference type="Proteomes" id="UP000820669"/>
    </source>
</evidence>
<sequence>MPEVLFDTRWPDGSVQTFYSPSLIVEEYFEAGQVYPLADFVARSRESLQIAGDRVRAKYGMGCAESAISIARIEQAAARFTGTEGPAVTVERFRRWA</sequence>
<reference evidence="1 2" key="1">
    <citation type="submission" date="2020-04" db="EMBL/GenBank/DDBJ databases">
        <authorList>
            <person name="Klaysubun C."/>
            <person name="Duangmal K."/>
            <person name="Lipun K."/>
        </authorList>
    </citation>
    <scope>NUCLEOTIDE SEQUENCE [LARGE SCALE GENOMIC DNA]</scope>
    <source>
        <strain evidence="1 2">K10HN5</strain>
    </source>
</reference>
<protein>
    <submittedName>
        <fullName evidence="1">MSMEG_0570 family nitrogen starvation response protein</fullName>
    </submittedName>
</protein>
<keyword evidence="2" id="KW-1185">Reference proteome</keyword>